<evidence type="ECO:0000313" key="3">
    <source>
        <dbReference type="Proteomes" id="UP000177885"/>
    </source>
</evidence>
<dbReference type="Proteomes" id="UP000177885">
    <property type="component" value="Unassembled WGS sequence"/>
</dbReference>
<accession>A0A1F7TLP8</accession>
<sequence>MQSKKLAKPKPGPATQRYLDIAEIRDDMVILKDGTVRAVLLISSINFALKSGEEQEAIIQAYMTFLNALEYPIQIVIQSRKMNIDAYIAQLNEQQKKSTNDLLKAQIADYRTFVTELVTLGEIMQKRFYLVVPYDPVSNKRKNFFTRLGEAMSPVAAAKLNQKQLADRRDQLARRVDIISGQLGSMSLSAVRLDTQSLIEVYYTAYNPDLFDSEKLNDLAKIRTDDLA</sequence>
<dbReference type="Pfam" id="PF26593">
    <property type="entry name" value="TraC-like"/>
    <property type="match status" value="1"/>
</dbReference>
<dbReference type="EMBL" id="MGDT01000004">
    <property type="protein sequence ID" value="OGL66899.1"/>
    <property type="molecule type" value="Genomic_DNA"/>
</dbReference>
<dbReference type="STRING" id="1802385.A2856_00125"/>
<dbReference type="InterPro" id="IPR058596">
    <property type="entry name" value="TraC-like_dom"/>
</dbReference>
<name>A0A1F7TLP8_9BACT</name>
<comment type="caution">
    <text evidence="2">The sequence shown here is derived from an EMBL/GenBank/DDBJ whole genome shotgun (WGS) entry which is preliminary data.</text>
</comment>
<protein>
    <recommendedName>
        <fullName evidence="1">TraC-like domain-containing protein</fullName>
    </recommendedName>
</protein>
<gene>
    <name evidence="2" type="ORF">A2856_00125</name>
</gene>
<reference evidence="2 3" key="1">
    <citation type="journal article" date="2016" name="Nat. Commun.">
        <title>Thousands of microbial genomes shed light on interconnected biogeochemical processes in an aquifer system.</title>
        <authorList>
            <person name="Anantharaman K."/>
            <person name="Brown C.T."/>
            <person name="Hug L.A."/>
            <person name="Sharon I."/>
            <person name="Castelle C.J."/>
            <person name="Probst A.J."/>
            <person name="Thomas B.C."/>
            <person name="Singh A."/>
            <person name="Wilkins M.J."/>
            <person name="Karaoz U."/>
            <person name="Brodie E.L."/>
            <person name="Williams K.H."/>
            <person name="Hubbard S.S."/>
            <person name="Banfield J.F."/>
        </authorList>
    </citation>
    <scope>NUCLEOTIDE SEQUENCE [LARGE SCALE GENOMIC DNA]</scope>
</reference>
<organism evidence="2 3">
    <name type="scientific">Candidatus Uhrbacteria bacterium RIFCSPHIGHO2_01_FULL_63_20</name>
    <dbReference type="NCBI Taxonomy" id="1802385"/>
    <lineage>
        <taxon>Bacteria</taxon>
        <taxon>Candidatus Uhriibacteriota</taxon>
    </lineage>
</organism>
<feature type="domain" description="TraC-like" evidence="1">
    <location>
        <begin position="28"/>
        <end position="203"/>
    </location>
</feature>
<evidence type="ECO:0000313" key="2">
    <source>
        <dbReference type="EMBL" id="OGL66899.1"/>
    </source>
</evidence>
<proteinExistence type="predicted"/>
<evidence type="ECO:0000259" key="1">
    <source>
        <dbReference type="Pfam" id="PF26593"/>
    </source>
</evidence>
<dbReference type="AlphaFoldDB" id="A0A1F7TLP8"/>